<proteinExistence type="predicted"/>
<evidence type="ECO:0000313" key="2">
    <source>
        <dbReference type="EMBL" id="ANW03344.1"/>
    </source>
</evidence>
<keyword evidence="1" id="KW-0472">Membrane</keyword>
<sequence length="183" mass="19163">MNSAITLPDAASVPARPLRLLGLYLFLIIIAAIEAFEGLSHWPMLFGDMSEVPGPGIGGAIIKAYVVSHPLLALAALAFATVGRLHYAVIALGALVLMNWLNYMPSVVRHGFDFSGIAALQTPAQVVAFPLMAACAIALAARGERLGLATLLASIPTLIDVLTVIVNVLGVIVFAIGIMIYGF</sequence>
<name>A0A1B1UKM4_9BRAD</name>
<dbReference type="KEGG" id="bic:LMTR13_27610"/>
<dbReference type="OrthoDB" id="8225689at2"/>
<feature type="transmembrane region" description="Helical" evidence="1">
    <location>
        <begin position="123"/>
        <end position="141"/>
    </location>
</feature>
<dbReference type="EMBL" id="CP016428">
    <property type="protein sequence ID" value="ANW03344.1"/>
    <property type="molecule type" value="Genomic_DNA"/>
</dbReference>
<keyword evidence="3" id="KW-1185">Reference proteome</keyword>
<accession>A0A1B1UKM4</accession>
<feature type="transmembrane region" description="Helical" evidence="1">
    <location>
        <begin position="148"/>
        <end position="181"/>
    </location>
</feature>
<protein>
    <submittedName>
        <fullName evidence="2">Uncharacterized protein</fullName>
    </submittedName>
</protein>
<feature type="transmembrane region" description="Helical" evidence="1">
    <location>
        <begin position="20"/>
        <end position="36"/>
    </location>
</feature>
<feature type="transmembrane region" description="Helical" evidence="1">
    <location>
        <begin position="85"/>
        <end position="103"/>
    </location>
</feature>
<reference evidence="2 3" key="1">
    <citation type="submission" date="2016-07" db="EMBL/GenBank/DDBJ databases">
        <title>Complete genome sequence of Bradyrhizobium icense LMTR 13T, a potential inoculant strain isolated from lima bean (Phaseolus lunatus) in Peru.</title>
        <authorList>
            <person name="Ormeno-Orrillo E."/>
            <person name="Duran D."/>
            <person name="Rogel M.A."/>
            <person name="Rey L."/>
            <person name="Imperial J."/>
            <person name="Ruiz-Argueso T."/>
            <person name="Martinez-Romero E."/>
        </authorList>
    </citation>
    <scope>NUCLEOTIDE SEQUENCE [LARGE SCALE GENOMIC DNA]</scope>
    <source>
        <strain evidence="2 3">LMTR 13</strain>
    </source>
</reference>
<dbReference type="AlphaFoldDB" id="A0A1B1UKM4"/>
<feature type="transmembrane region" description="Helical" evidence="1">
    <location>
        <begin position="56"/>
        <end position="78"/>
    </location>
</feature>
<keyword evidence="1" id="KW-1133">Transmembrane helix</keyword>
<evidence type="ECO:0000256" key="1">
    <source>
        <dbReference type="SAM" id="Phobius"/>
    </source>
</evidence>
<gene>
    <name evidence="2" type="ORF">LMTR13_27610</name>
</gene>
<dbReference type="STRING" id="1274631.LMTR13_27610"/>
<organism evidence="2 3">
    <name type="scientific">Bradyrhizobium icense</name>
    <dbReference type="NCBI Taxonomy" id="1274631"/>
    <lineage>
        <taxon>Bacteria</taxon>
        <taxon>Pseudomonadati</taxon>
        <taxon>Pseudomonadota</taxon>
        <taxon>Alphaproteobacteria</taxon>
        <taxon>Hyphomicrobiales</taxon>
        <taxon>Nitrobacteraceae</taxon>
        <taxon>Bradyrhizobium</taxon>
    </lineage>
</organism>
<dbReference type="Proteomes" id="UP000092839">
    <property type="component" value="Chromosome"/>
</dbReference>
<keyword evidence="1" id="KW-0812">Transmembrane</keyword>
<evidence type="ECO:0000313" key="3">
    <source>
        <dbReference type="Proteomes" id="UP000092839"/>
    </source>
</evidence>